<comment type="similarity">
    <text evidence="1">Belongs to the ATG14 family.</text>
</comment>
<feature type="compositionally biased region" description="Polar residues" evidence="4">
    <location>
        <begin position="130"/>
        <end position="150"/>
    </location>
</feature>
<organism evidence="5 6">
    <name type="scientific">Macrolepiota fuliginosa MF-IS2</name>
    <dbReference type="NCBI Taxonomy" id="1400762"/>
    <lineage>
        <taxon>Eukaryota</taxon>
        <taxon>Fungi</taxon>
        <taxon>Dikarya</taxon>
        <taxon>Basidiomycota</taxon>
        <taxon>Agaricomycotina</taxon>
        <taxon>Agaricomycetes</taxon>
        <taxon>Agaricomycetidae</taxon>
        <taxon>Agaricales</taxon>
        <taxon>Agaricineae</taxon>
        <taxon>Agaricaceae</taxon>
        <taxon>Macrolepiota</taxon>
    </lineage>
</organism>
<dbReference type="Pfam" id="PF10186">
    <property type="entry name" value="ATG14"/>
    <property type="match status" value="1"/>
</dbReference>
<evidence type="ECO:0000256" key="4">
    <source>
        <dbReference type="SAM" id="MobiDB-lite"/>
    </source>
</evidence>
<dbReference type="GO" id="GO:0035493">
    <property type="term" value="P:SNARE complex assembly"/>
    <property type="evidence" value="ECO:0007669"/>
    <property type="project" value="TreeGrafter"/>
</dbReference>
<dbReference type="AlphaFoldDB" id="A0A9P5XT52"/>
<evidence type="ECO:0000256" key="1">
    <source>
        <dbReference type="ARBA" id="ARBA00009574"/>
    </source>
</evidence>
<evidence type="ECO:0000256" key="3">
    <source>
        <dbReference type="ARBA" id="ARBA00023054"/>
    </source>
</evidence>
<name>A0A9P5XT52_9AGAR</name>
<feature type="compositionally biased region" description="Basic and acidic residues" evidence="4">
    <location>
        <begin position="888"/>
        <end position="897"/>
    </location>
</feature>
<feature type="compositionally biased region" description="Low complexity" evidence="4">
    <location>
        <begin position="63"/>
        <end position="73"/>
    </location>
</feature>
<feature type="region of interest" description="Disordered" evidence="4">
    <location>
        <begin position="853"/>
        <end position="941"/>
    </location>
</feature>
<feature type="compositionally biased region" description="Low complexity" evidence="4">
    <location>
        <begin position="812"/>
        <end position="827"/>
    </location>
</feature>
<dbReference type="PANTHER" id="PTHR15157:SF5">
    <property type="entry name" value="UV RADIATION RESISTANCE-ASSOCIATED GENE PROTEIN"/>
    <property type="match status" value="1"/>
</dbReference>
<feature type="compositionally biased region" description="Pro residues" evidence="4">
    <location>
        <begin position="108"/>
        <end position="120"/>
    </location>
</feature>
<accession>A0A9P5XT52</accession>
<evidence type="ECO:0000313" key="5">
    <source>
        <dbReference type="EMBL" id="KAF9454951.1"/>
    </source>
</evidence>
<dbReference type="OrthoDB" id="72772at2759"/>
<keyword evidence="3" id="KW-0175">Coiled coil</keyword>
<feature type="compositionally biased region" description="Polar residues" evidence="4">
    <location>
        <begin position="222"/>
        <end position="231"/>
    </location>
</feature>
<evidence type="ECO:0000313" key="6">
    <source>
        <dbReference type="Proteomes" id="UP000807342"/>
    </source>
</evidence>
<dbReference type="GO" id="GO:0000323">
    <property type="term" value="C:lytic vacuole"/>
    <property type="evidence" value="ECO:0007669"/>
    <property type="project" value="TreeGrafter"/>
</dbReference>
<dbReference type="PANTHER" id="PTHR15157">
    <property type="entry name" value="UV RADIATION RESISTANCE-ASSOCIATED GENE PROTEIN"/>
    <property type="match status" value="1"/>
</dbReference>
<feature type="region of interest" description="Disordered" evidence="4">
    <location>
        <begin position="764"/>
        <end position="829"/>
    </location>
</feature>
<gene>
    <name evidence="5" type="ORF">P691DRAFT_799958</name>
</gene>
<sequence>MDVLFQRRIRHIDCVQICNFTPFPVRDTVTSALSQPVEPSQLNTLGHSSDDLDMLARRRTRKISSTSTATKSSGRQEDDETSLLLETRGRKFSHSRRSLTSGSLGPNASPPGMPRIPYGPPQAARRRGRTNSVASSMSGQAKPSSHFSQGVSVPVTGSSFSMILPDISQQGLEKVIDSRLIETFLAITVLPTPVTTPVKSPPKKRSPPASDSRKSTFVRRAQTASISSLPTGVSHMTKFSNGTAKLLPSKLKTSHSRSSSSPMYQVGEVPGSSSDVNARVPFDPVPDYFSQIHRPSISPTFPIDARPGHDFSPDSNTSSSQLKVQLWGRTKGVSAKVAGKQKQKSVRDLVVGVDSDWTVMEQWDFSLDDLLPLPQDVSSRAADLPSNTLLLTLKPPGKTYYLPSLQTPLTHPPSPTLGYSSDPEFLSKVNRDDHVGAPAGVSVVELPTESSTTSLNARNHNSSDGTNTPAKGLTRTAAYQQLFELVNLQSLIKDHESTLSDLIQKIDKHFDDDPVFPLRREVYERQYRLEALRIDSRIVTEETAARKKMLELRRQRLGERKQFLVSARILEETNSSDTADVTQGVAEQRDRLQELRSEFAPIRTDLLSTLASIYPIELYSPPDLLYTILDVPLPIPLTATDPAPPLFLPNHRNVNEDAIATALGYVAQLLQLLAAYLDKILIYPVTCVGSRSFIKDSISAMVGPRMFPLFSKGVDTYRFEYGVFLLNKDIEMLMVDRDLRALDMRHTLPNLKNFVLTVTHGEVAPVSRKPPPDSPALSMLGLEFPTQEGPSVDTGSGTPKAKKLDLELPDESSTPSASGSTTPTVAAADEKKSRPFLGLSFSDFLRGRYPSTSRASVKSVPGGLDSGQLQANVSGLSESGGPEAPEACGDHIEDDIKPTPGDLEQVPNRRHESGCEGNEGSISEHKAEEATISESASVHVH</sequence>
<dbReference type="GO" id="GO:0005768">
    <property type="term" value="C:endosome"/>
    <property type="evidence" value="ECO:0007669"/>
    <property type="project" value="TreeGrafter"/>
</dbReference>
<keyword evidence="6" id="KW-1185">Reference proteome</keyword>
<dbReference type="EMBL" id="MU151051">
    <property type="protein sequence ID" value="KAF9454951.1"/>
    <property type="molecule type" value="Genomic_DNA"/>
</dbReference>
<dbReference type="Proteomes" id="UP000807342">
    <property type="component" value="Unassembled WGS sequence"/>
</dbReference>
<proteinExistence type="inferred from homology"/>
<feature type="compositionally biased region" description="Polar residues" evidence="4">
    <location>
        <begin position="448"/>
        <end position="469"/>
    </location>
</feature>
<dbReference type="GO" id="GO:0032991">
    <property type="term" value="C:protein-containing complex"/>
    <property type="evidence" value="ECO:0007669"/>
    <property type="project" value="UniProtKB-ARBA"/>
</dbReference>
<feature type="region of interest" description="Disordered" evidence="4">
    <location>
        <begin position="446"/>
        <end position="471"/>
    </location>
</feature>
<dbReference type="GO" id="GO:0000149">
    <property type="term" value="F:SNARE binding"/>
    <property type="evidence" value="ECO:0007669"/>
    <property type="project" value="TreeGrafter"/>
</dbReference>
<feature type="compositionally biased region" description="Polar residues" evidence="4">
    <location>
        <begin position="867"/>
        <end position="877"/>
    </location>
</feature>
<comment type="caution">
    <text evidence="5">The sequence shown here is derived from an EMBL/GenBank/DDBJ whole genome shotgun (WGS) entry which is preliminary data.</text>
</comment>
<feature type="region of interest" description="Disordered" evidence="4">
    <location>
        <begin position="193"/>
        <end position="277"/>
    </location>
</feature>
<protein>
    <recommendedName>
        <fullName evidence="2">Autophagy-related protein 14</fullName>
    </recommendedName>
</protein>
<evidence type="ECO:0000256" key="2">
    <source>
        <dbReference type="ARBA" id="ARBA00013807"/>
    </source>
</evidence>
<reference evidence="5" key="1">
    <citation type="submission" date="2020-11" db="EMBL/GenBank/DDBJ databases">
        <authorList>
            <consortium name="DOE Joint Genome Institute"/>
            <person name="Ahrendt S."/>
            <person name="Riley R."/>
            <person name="Andreopoulos W."/>
            <person name="Labutti K."/>
            <person name="Pangilinan J."/>
            <person name="Ruiz-Duenas F.J."/>
            <person name="Barrasa J.M."/>
            <person name="Sanchez-Garcia M."/>
            <person name="Camarero S."/>
            <person name="Miyauchi S."/>
            <person name="Serrano A."/>
            <person name="Linde D."/>
            <person name="Babiker R."/>
            <person name="Drula E."/>
            <person name="Ayuso-Fernandez I."/>
            <person name="Pacheco R."/>
            <person name="Padilla G."/>
            <person name="Ferreira P."/>
            <person name="Barriuso J."/>
            <person name="Kellner H."/>
            <person name="Castanera R."/>
            <person name="Alfaro M."/>
            <person name="Ramirez L."/>
            <person name="Pisabarro A.G."/>
            <person name="Kuo A."/>
            <person name="Tritt A."/>
            <person name="Lipzen A."/>
            <person name="He G."/>
            <person name="Yan M."/>
            <person name="Ng V."/>
            <person name="Cullen D."/>
            <person name="Martin F."/>
            <person name="Rosso M.-N."/>
            <person name="Henrissat B."/>
            <person name="Hibbett D."/>
            <person name="Martinez A.T."/>
            <person name="Grigoriev I.V."/>
        </authorList>
    </citation>
    <scope>NUCLEOTIDE SEQUENCE</scope>
    <source>
        <strain evidence="5">MF-IS2</strain>
    </source>
</reference>
<feature type="compositionally biased region" description="Polar residues" evidence="4">
    <location>
        <begin position="932"/>
        <end position="941"/>
    </location>
</feature>
<feature type="region of interest" description="Disordered" evidence="4">
    <location>
        <begin position="59"/>
        <end position="150"/>
    </location>
</feature>
<dbReference type="InterPro" id="IPR018791">
    <property type="entry name" value="UV_resistance/autophagy_Atg14"/>
</dbReference>